<gene>
    <name evidence="4" type="ORF">AMK59_484</name>
</gene>
<evidence type="ECO:0000256" key="1">
    <source>
        <dbReference type="ARBA" id="ARBA00023157"/>
    </source>
</evidence>
<name>A0A0T6BGE3_9SCAR</name>
<dbReference type="PANTHER" id="PTHR24256">
    <property type="entry name" value="TRYPTASE-RELATED"/>
    <property type="match status" value="1"/>
</dbReference>
<comment type="caution">
    <text evidence="4">The sequence shown here is derived from an EMBL/GenBank/DDBJ whole genome shotgun (WGS) entry which is preliminary data.</text>
</comment>
<dbReference type="InterPro" id="IPR051487">
    <property type="entry name" value="Ser/Thr_Proteases_Immune/Dev"/>
</dbReference>
<proteinExistence type="inferred from homology"/>
<protein>
    <submittedName>
        <fullName evidence="4">Trypsin</fullName>
    </submittedName>
</protein>
<accession>A0A0T6BGE3</accession>
<evidence type="ECO:0000313" key="4">
    <source>
        <dbReference type="EMBL" id="KRT86318.1"/>
    </source>
</evidence>
<dbReference type="CDD" id="cd00190">
    <property type="entry name" value="Tryp_SPc"/>
    <property type="match status" value="1"/>
</dbReference>
<dbReference type="OrthoDB" id="10064156at2759"/>
<dbReference type="InterPro" id="IPR001314">
    <property type="entry name" value="Peptidase_S1A"/>
</dbReference>
<evidence type="ECO:0000313" key="5">
    <source>
        <dbReference type="Proteomes" id="UP000051574"/>
    </source>
</evidence>
<dbReference type="InterPro" id="IPR043504">
    <property type="entry name" value="Peptidase_S1_PA_chymotrypsin"/>
</dbReference>
<sequence>ALGKYTPDKPRLVRSGVYPGGRKKADEQSLCGVRNYNTQPTGNAASDMNFAEIPWQAMILRDSSRTLLCGGAIISPNAVLTTAKCVDGIESRDILVKGGEWKLGVDEEPQPFQIVKVAAVARHPNYRIGNLTNDLAILVLREKLRPTGNVGSVCLQSDGEVRTEKCIVTGWGKEVLQVHLKNALMHGLDVKILQGDECREKLQSTSQESLPNLGPNTICSSAESDLCKVDYGSALACEDSNGQYNLIGIYSWDTGCNQNNQIGGYVKPDQAWMQRALRTPARELRKIERRFLAENTQN</sequence>
<dbReference type="Gene3D" id="2.40.10.10">
    <property type="entry name" value="Trypsin-like serine proteases"/>
    <property type="match status" value="2"/>
</dbReference>
<dbReference type="PRINTS" id="PR00722">
    <property type="entry name" value="CHYMOTRYPSIN"/>
</dbReference>
<organism evidence="4 5">
    <name type="scientific">Oryctes borbonicus</name>
    <dbReference type="NCBI Taxonomy" id="1629725"/>
    <lineage>
        <taxon>Eukaryota</taxon>
        <taxon>Metazoa</taxon>
        <taxon>Ecdysozoa</taxon>
        <taxon>Arthropoda</taxon>
        <taxon>Hexapoda</taxon>
        <taxon>Insecta</taxon>
        <taxon>Pterygota</taxon>
        <taxon>Neoptera</taxon>
        <taxon>Endopterygota</taxon>
        <taxon>Coleoptera</taxon>
        <taxon>Polyphaga</taxon>
        <taxon>Scarabaeiformia</taxon>
        <taxon>Scarabaeidae</taxon>
        <taxon>Dynastinae</taxon>
        <taxon>Oryctes</taxon>
    </lineage>
</organism>
<feature type="domain" description="Peptidase S1" evidence="3">
    <location>
        <begin position="40"/>
        <end position="278"/>
    </location>
</feature>
<dbReference type="SUPFAM" id="SSF50494">
    <property type="entry name" value="Trypsin-like serine proteases"/>
    <property type="match status" value="1"/>
</dbReference>
<dbReference type="Proteomes" id="UP000051574">
    <property type="component" value="Unassembled WGS sequence"/>
</dbReference>
<feature type="non-terminal residue" evidence="4">
    <location>
        <position position="1"/>
    </location>
</feature>
<dbReference type="SMART" id="SM00020">
    <property type="entry name" value="Tryp_SPc"/>
    <property type="match status" value="1"/>
</dbReference>
<comment type="similarity">
    <text evidence="2">Belongs to the peptidase S1 family. CLIP subfamily.</text>
</comment>
<reference evidence="4 5" key="1">
    <citation type="submission" date="2015-09" db="EMBL/GenBank/DDBJ databases">
        <title>Draft genome of the scarab beetle Oryctes borbonicus.</title>
        <authorList>
            <person name="Meyer J.M."/>
            <person name="Markov G.V."/>
            <person name="Baskaran P."/>
            <person name="Herrmann M."/>
            <person name="Sommer R.J."/>
            <person name="Roedelsperger C."/>
        </authorList>
    </citation>
    <scope>NUCLEOTIDE SEQUENCE [LARGE SCALE GENOMIC DNA]</scope>
    <source>
        <strain evidence="4">OB123</strain>
        <tissue evidence="4">Whole animal</tissue>
    </source>
</reference>
<dbReference type="GO" id="GO:0006508">
    <property type="term" value="P:proteolysis"/>
    <property type="evidence" value="ECO:0007669"/>
    <property type="project" value="InterPro"/>
</dbReference>
<dbReference type="InterPro" id="IPR001254">
    <property type="entry name" value="Trypsin_dom"/>
</dbReference>
<dbReference type="AlphaFoldDB" id="A0A0T6BGE3"/>
<evidence type="ECO:0000256" key="2">
    <source>
        <dbReference type="ARBA" id="ARBA00024195"/>
    </source>
</evidence>
<dbReference type="GO" id="GO:0004252">
    <property type="term" value="F:serine-type endopeptidase activity"/>
    <property type="evidence" value="ECO:0007669"/>
    <property type="project" value="InterPro"/>
</dbReference>
<evidence type="ECO:0000259" key="3">
    <source>
        <dbReference type="PROSITE" id="PS50240"/>
    </source>
</evidence>
<keyword evidence="5" id="KW-1185">Reference proteome</keyword>
<dbReference type="InterPro" id="IPR009003">
    <property type="entry name" value="Peptidase_S1_PA"/>
</dbReference>
<dbReference type="EMBL" id="LJIG01000622">
    <property type="protein sequence ID" value="KRT86318.1"/>
    <property type="molecule type" value="Genomic_DNA"/>
</dbReference>
<dbReference type="PROSITE" id="PS50240">
    <property type="entry name" value="TRYPSIN_DOM"/>
    <property type="match status" value="1"/>
</dbReference>
<keyword evidence="1" id="KW-1015">Disulfide bond</keyword>
<dbReference type="FunFam" id="2.40.10.10:FF:000068">
    <property type="entry name" value="transmembrane protease serine 2"/>
    <property type="match status" value="1"/>
</dbReference>
<dbReference type="Pfam" id="PF00089">
    <property type="entry name" value="Trypsin"/>
    <property type="match status" value="1"/>
</dbReference>